<dbReference type="Gene3D" id="3.90.950.10">
    <property type="match status" value="1"/>
</dbReference>
<sequence>MAPSTNCLLPHALKLPGLSKLSGKRVILASNSPRRKQILETFGVAPEIVPSTFEENLPRSEFQDVHEYPVATATYKAVEVYERLVKQDPENPPDLVIGADTIVLSSILPSTTQYVDENAHHNQEILEKPETEEDNMRMLMDLNGGVCEVVTGVSIVYPILSSPGYEIKSIDERSLVYFSDNAPHLLEAYVKSKEGIDRAGGFAIQGLGALLIRKVDGDYNNVVGFPASSFFKYLELLVEEDGDFLEI</sequence>
<dbReference type="PIRSF" id="PIRSF006305">
    <property type="entry name" value="Maf"/>
    <property type="match status" value="1"/>
</dbReference>
<dbReference type="PANTHER" id="PTHR43213">
    <property type="entry name" value="BIFUNCTIONAL DTTP/UTP PYROPHOSPHATASE/METHYLTRANSFERASE PROTEIN-RELATED"/>
    <property type="match status" value="1"/>
</dbReference>
<evidence type="ECO:0000313" key="3">
    <source>
        <dbReference type="EMBL" id="KDQ58961.1"/>
    </source>
</evidence>
<accession>A0A067Q8Q9</accession>
<dbReference type="SUPFAM" id="SSF52972">
    <property type="entry name" value="ITPase-like"/>
    <property type="match status" value="1"/>
</dbReference>
<dbReference type="HAMAP" id="MF_00528">
    <property type="entry name" value="Maf"/>
    <property type="match status" value="1"/>
</dbReference>
<dbReference type="PANTHER" id="PTHR43213:SF5">
    <property type="entry name" value="BIFUNCTIONAL DTTP_UTP PYROPHOSPHATASE_METHYLTRANSFERASE PROTEIN-RELATED"/>
    <property type="match status" value="1"/>
</dbReference>
<reference evidence="4" key="1">
    <citation type="journal article" date="2014" name="Proc. Natl. Acad. Sci. U.S.A.">
        <title>Extensive sampling of basidiomycete genomes demonstrates inadequacy of the white-rot/brown-rot paradigm for wood decay fungi.</title>
        <authorList>
            <person name="Riley R."/>
            <person name="Salamov A.A."/>
            <person name="Brown D.W."/>
            <person name="Nagy L.G."/>
            <person name="Floudas D."/>
            <person name="Held B.W."/>
            <person name="Levasseur A."/>
            <person name="Lombard V."/>
            <person name="Morin E."/>
            <person name="Otillar R."/>
            <person name="Lindquist E.A."/>
            <person name="Sun H."/>
            <person name="LaButti K.M."/>
            <person name="Schmutz J."/>
            <person name="Jabbour D."/>
            <person name="Luo H."/>
            <person name="Baker S.E."/>
            <person name="Pisabarro A.G."/>
            <person name="Walton J.D."/>
            <person name="Blanchette R.A."/>
            <person name="Henrissat B."/>
            <person name="Martin F."/>
            <person name="Cullen D."/>
            <person name="Hibbett D.S."/>
            <person name="Grigoriev I.V."/>
        </authorList>
    </citation>
    <scope>NUCLEOTIDE SEQUENCE [LARGE SCALE GENOMIC DNA]</scope>
    <source>
        <strain evidence="4">MUCL 33604</strain>
    </source>
</reference>
<dbReference type="OrthoDB" id="10267058at2759"/>
<keyword evidence="2" id="KW-0378">Hydrolase</keyword>
<organism evidence="3 4">
    <name type="scientific">Jaapia argillacea MUCL 33604</name>
    <dbReference type="NCBI Taxonomy" id="933084"/>
    <lineage>
        <taxon>Eukaryota</taxon>
        <taxon>Fungi</taxon>
        <taxon>Dikarya</taxon>
        <taxon>Basidiomycota</taxon>
        <taxon>Agaricomycotina</taxon>
        <taxon>Agaricomycetes</taxon>
        <taxon>Agaricomycetidae</taxon>
        <taxon>Jaapiales</taxon>
        <taxon>Jaapiaceae</taxon>
        <taxon>Jaapia</taxon>
    </lineage>
</organism>
<dbReference type="CDD" id="cd00555">
    <property type="entry name" value="Maf"/>
    <property type="match status" value="1"/>
</dbReference>
<evidence type="ECO:0000313" key="4">
    <source>
        <dbReference type="Proteomes" id="UP000027265"/>
    </source>
</evidence>
<dbReference type="AlphaFoldDB" id="A0A067Q8Q9"/>
<proteinExistence type="inferred from homology"/>
<dbReference type="STRING" id="933084.A0A067Q8Q9"/>
<dbReference type="FunCoup" id="A0A067Q8Q9">
    <property type="interactions" value="49"/>
</dbReference>
<dbReference type="InParanoid" id="A0A067Q8Q9"/>
<dbReference type="EMBL" id="KL197716">
    <property type="protein sequence ID" value="KDQ58961.1"/>
    <property type="molecule type" value="Genomic_DNA"/>
</dbReference>
<dbReference type="NCBIfam" id="TIGR00172">
    <property type="entry name" value="maf"/>
    <property type="match status" value="1"/>
</dbReference>
<dbReference type="HOGENOM" id="CLU_040416_0_2_1"/>
<dbReference type="Proteomes" id="UP000027265">
    <property type="component" value="Unassembled WGS sequence"/>
</dbReference>
<protein>
    <recommendedName>
        <fullName evidence="5">Maf/Ham1</fullName>
    </recommendedName>
</protein>
<evidence type="ECO:0000256" key="1">
    <source>
        <dbReference type="ARBA" id="ARBA00001968"/>
    </source>
</evidence>
<dbReference type="GO" id="GO:0047429">
    <property type="term" value="F:nucleoside triphosphate diphosphatase activity"/>
    <property type="evidence" value="ECO:0007669"/>
    <property type="project" value="InterPro"/>
</dbReference>
<dbReference type="InterPro" id="IPR029001">
    <property type="entry name" value="ITPase-like_fam"/>
</dbReference>
<evidence type="ECO:0008006" key="5">
    <source>
        <dbReference type="Google" id="ProtNLM"/>
    </source>
</evidence>
<evidence type="ECO:0000256" key="2">
    <source>
        <dbReference type="ARBA" id="ARBA00022801"/>
    </source>
</evidence>
<dbReference type="Pfam" id="PF02545">
    <property type="entry name" value="Maf"/>
    <property type="match status" value="1"/>
</dbReference>
<gene>
    <name evidence="3" type="ORF">JAAARDRAFT_205959</name>
</gene>
<name>A0A067Q8Q9_9AGAM</name>
<keyword evidence="4" id="KW-1185">Reference proteome</keyword>
<comment type="cofactor">
    <cofactor evidence="1">
        <name>a divalent metal cation</name>
        <dbReference type="ChEBI" id="CHEBI:60240"/>
    </cofactor>
</comment>
<dbReference type="InterPro" id="IPR003697">
    <property type="entry name" value="Maf-like"/>
</dbReference>